<name>A0A8J2P2R0_9HEXA</name>
<evidence type="ECO:0000256" key="1">
    <source>
        <dbReference type="SAM" id="SignalP"/>
    </source>
</evidence>
<feature type="non-terminal residue" evidence="2">
    <location>
        <position position="1"/>
    </location>
</feature>
<feature type="chain" id="PRO_5035275212" description="Trypsin" evidence="1">
    <location>
        <begin position="34"/>
        <end position="91"/>
    </location>
</feature>
<accession>A0A8J2P2R0</accession>
<evidence type="ECO:0008006" key="4">
    <source>
        <dbReference type="Google" id="ProtNLM"/>
    </source>
</evidence>
<proteinExistence type="predicted"/>
<keyword evidence="3" id="KW-1185">Reference proteome</keyword>
<reference evidence="2" key="1">
    <citation type="submission" date="2021-06" db="EMBL/GenBank/DDBJ databases">
        <authorList>
            <person name="Hodson N. C."/>
            <person name="Mongue J. A."/>
            <person name="Jaron S. K."/>
        </authorList>
    </citation>
    <scope>NUCLEOTIDE SEQUENCE</scope>
</reference>
<protein>
    <recommendedName>
        <fullName evidence="4">Trypsin</fullName>
    </recommendedName>
</protein>
<dbReference type="AlphaFoldDB" id="A0A8J2P2R0"/>
<gene>
    <name evidence="2" type="ORF">AFUS01_LOCUS17632</name>
</gene>
<dbReference type="Proteomes" id="UP000708208">
    <property type="component" value="Unassembled WGS sequence"/>
</dbReference>
<feature type="signal peptide" evidence="1">
    <location>
        <begin position="1"/>
        <end position="33"/>
    </location>
</feature>
<keyword evidence="1" id="KW-0732">Signal</keyword>
<comment type="caution">
    <text evidence="2">The sequence shown here is derived from an EMBL/GenBank/DDBJ whole genome shotgun (WGS) entry which is preliminary data.</text>
</comment>
<organism evidence="2 3">
    <name type="scientific">Allacma fusca</name>
    <dbReference type="NCBI Taxonomy" id="39272"/>
    <lineage>
        <taxon>Eukaryota</taxon>
        <taxon>Metazoa</taxon>
        <taxon>Ecdysozoa</taxon>
        <taxon>Arthropoda</taxon>
        <taxon>Hexapoda</taxon>
        <taxon>Collembola</taxon>
        <taxon>Symphypleona</taxon>
        <taxon>Sminthuridae</taxon>
        <taxon>Allacma</taxon>
    </lineage>
</organism>
<dbReference type="EMBL" id="CAJVCH010170008">
    <property type="protein sequence ID" value="CAG7728884.1"/>
    <property type="molecule type" value="Genomic_DNA"/>
</dbReference>
<evidence type="ECO:0000313" key="2">
    <source>
        <dbReference type="EMBL" id="CAG7728884.1"/>
    </source>
</evidence>
<evidence type="ECO:0000313" key="3">
    <source>
        <dbReference type="Proteomes" id="UP000708208"/>
    </source>
</evidence>
<sequence>TQVQGIRWPGTISQALLLLDAPLTLNTTSGVNAITIPSSNYDASGPATVIGWGVTKEGDHQLSEVTDTVGQILAKVTRVELYFFHVMELSV</sequence>